<protein>
    <submittedName>
        <fullName evidence="2 3">Uncharacterized protein</fullName>
    </submittedName>
</protein>
<feature type="compositionally biased region" description="Basic and acidic residues" evidence="1">
    <location>
        <begin position="74"/>
        <end position="94"/>
    </location>
</feature>
<evidence type="ECO:0000313" key="4">
    <source>
        <dbReference type="Proteomes" id="UP000005240"/>
    </source>
</evidence>
<feature type="region of interest" description="Disordered" evidence="1">
    <location>
        <begin position="39"/>
        <end position="121"/>
    </location>
</feature>
<feature type="region of interest" description="Disordered" evidence="1">
    <location>
        <begin position="1"/>
        <end position="20"/>
    </location>
</feature>
<feature type="compositionally biased region" description="Acidic residues" evidence="1">
    <location>
        <begin position="95"/>
        <end position="112"/>
    </location>
</feature>
<keyword evidence="4" id="KW-1185">Reference proteome</keyword>
<evidence type="ECO:0000313" key="2">
    <source>
        <dbReference type="EMBL" id="OAV95973.1"/>
    </source>
</evidence>
<reference evidence="3 4" key="3">
    <citation type="journal article" date="2017" name="G3 (Bethesda)">
        <title>Comparative analysis highlights variable genome content of wheat rusts and divergence of the mating loci.</title>
        <authorList>
            <person name="Cuomo C.A."/>
            <person name="Bakkeren G."/>
            <person name="Khalil H.B."/>
            <person name="Panwar V."/>
            <person name="Joly D."/>
            <person name="Linning R."/>
            <person name="Sakthikumar S."/>
            <person name="Song X."/>
            <person name="Adiconis X."/>
            <person name="Fan L."/>
            <person name="Goldberg J.M."/>
            <person name="Levin J.Z."/>
            <person name="Young S."/>
            <person name="Zeng Q."/>
            <person name="Anikster Y."/>
            <person name="Bruce M."/>
            <person name="Wang M."/>
            <person name="Yin C."/>
            <person name="McCallum B."/>
            <person name="Szabo L.J."/>
            <person name="Hulbert S."/>
            <person name="Chen X."/>
            <person name="Fellers J.P."/>
        </authorList>
    </citation>
    <scope>NUCLEOTIDE SEQUENCE</scope>
    <source>
        <strain evidence="4">Isolate 1-1 / race 1 (BBBD)</strain>
        <strain evidence="3">isolate 1-1 / race 1 (BBBD)</strain>
    </source>
</reference>
<dbReference type="AlphaFoldDB" id="A0A180GVE9"/>
<reference evidence="3" key="4">
    <citation type="submission" date="2025-05" db="UniProtKB">
        <authorList>
            <consortium name="EnsemblFungi"/>
        </authorList>
    </citation>
    <scope>IDENTIFICATION</scope>
    <source>
        <strain evidence="3">isolate 1-1 / race 1 (BBBD)</strain>
    </source>
</reference>
<proteinExistence type="predicted"/>
<dbReference type="EnsemblFungi" id="PTTG_03227-t43_1">
    <property type="protein sequence ID" value="PTTG_03227-t43_1-p1"/>
    <property type="gene ID" value="PTTG_03227"/>
</dbReference>
<evidence type="ECO:0000256" key="1">
    <source>
        <dbReference type="SAM" id="MobiDB-lite"/>
    </source>
</evidence>
<dbReference type="Proteomes" id="UP000005240">
    <property type="component" value="Unassembled WGS sequence"/>
</dbReference>
<sequence>MRGKKKLQPPRVPDCSPQRTPAKLCEWIKLSWEVNELRKEPQHLGSEGSSSPMSTPLVSPQKRTSKITPQEDPSDFKGKGKATNEDGSEDKAEAIEEADKEEEINEGEEEEEVVRKPTCGRPRKAILKDAAKRLKKL</sequence>
<organism evidence="2">
    <name type="scientific">Puccinia triticina (isolate 1-1 / race 1 (BBBD))</name>
    <name type="common">Brown leaf rust fungus</name>
    <dbReference type="NCBI Taxonomy" id="630390"/>
    <lineage>
        <taxon>Eukaryota</taxon>
        <taxon>Fungi</taxon>
        <taxon>Dikarya</taxon>
        <taxon>Basidiomycota</taxon>
        <taxon>Pucciniomycotina</taxon>
        <taxon>Pucciniomycetes</taxon>
        <taxon>Pucciniales</taxon>
        <taxon>Pucciniaceae</taxon>
        <taxon>Puccinia</taxon>
    </lineage>
</organism>
<feature type="compositionally biased region" description="Polar residues" evidence="1">
    <location>
        <begin position="47"/>
        <end position="68"/>
    </location>
</feature>
<reference evidence="2" key="2">
    <citation type="submission" date="2016-05" db="EMBL/GenBank/DDBJ databases">
        <title>Comparative analysis highlights variable genome content of wheat rusts and divergence of the mating loci.</title>
        <authorList>
            <person name="Cuomo C.A."/>
            <person name="Bakkeren G."/>
            <person name="Szabo L."/>
            <person name="Khalil H."/>
            <person name="Joly D."/>
            <person name="Goldberg J."/>
            <person name="Young S."/>
            <person name="Zeng Q."/>
            <person name="Fellers J."/>
        </authorList>
    </citation>
    <scope>NUCLEOTIDE SEQUENCE [LARGE SCALE GENOMIC DNA]</scope>
    <source>
        <strain evidence="2">1-1 BBBD Race 1</strain>
    </source>
</reference>
<dbReference type="VEuPathDB" id="FungiDB:PTTG_03227"/>
<name>A0A180GVE9_PUCT1</name>
<accession>A0A180GVE9</accession>
<gene>
    <name evidence="2" type="ORF">PTTG_03227</name>
</gene>
<evidence type="ECO:0000313" key="3">
    <source>
        <dbReference type="EnsemblFungi" id="PTTG_03227-t43_1-p1"/>
    </source>
</evidence>
<dbReference type="EMBL" id="ADAS02000023">
    <property type="protein sequence ID" value="OAV95973.1"/>
    <property type="molecule type" value="Genomic_DNA"/>
</dbReference>
<reference evidence="2" key="1">
    <citation type="submission" date="2009-11" db="EMBL/GenBank/DDBJ databases">
        <authorList>
            <consortium name="The Broad Institute Genome Sequencing Platform"/>
            <person name="Ward D."/>
            <person name="Feldgarden M."/>
            <person name="Earl A."/>
            <person name="Young S.K."/>
            <person name="Zeng Q."/>
            <person name="Koehrsen M."/>
            <person name="Alvarado L."/>
            <person name="Berlin A."/>
            <person name="Bochicchio J."/>
            <person name="Borenstein D."/>
            <person name="Chapman S.B."/>
            <person name="Chen Z."/>
            <person name="Engels R."/>
            <person name="Freedman E."/>
            <person name="Gellesch M."/>
            <person name="Goldberg J."/>
            <person name="Griggs A."/>
            <person name="Gujja S."/>
            <person name="Heilman E."/>
            <person name="Heiman D."/>
            <person name="Hepburn T."/>
            <person name="Howarth C."/>
            <person name="Jen D."/>
            <person name="Larson L."/>
            <person name="Lewis B."/>
            <person name="Mehta T."/>
            <person name="Park D."/>
            <person name="Pearson M."/>
            <person name="Roberts A."/>
            <person name="Saif S."/>
            <person name="Shea T."/>
            <person name="Shenoy N."/>
            <person name="Sisk P."/>
            <person name="Stolte C."/>
            <person name="Sykes S."/>
            <person name="Thomson T."/>
            <person name="Walk T."/>
            <person name="White J."/>
            <person name="Yandava C."/>
            <person name="Izard J."/>
            <person name="Baranova O.V."/>
            <person name="Blanton J.M."/>
            <person name="Tanner A.C."/>
            <person name="Dewhirst F.E."/>
            <person name="Haas B."/>
            <person name="Nusbaum C."/>
            <person name="Birren B."/>
        </authorList>
    </citation>
    <scope>NUCLEOTIDE SEQUENCE [LARGE SCALE GENOMIC DNA]</scope>
    <source>
        <strain evidence="2">1-1 BBBD Race 1</strain>
    </source>
</reference>